<name>A0A7Y0HPT3_9CLOT</name>
<evidence type="ECO:0000256" key="1">
    <source>
        <dbReference type="ARBA" id="ARBA00023125"/>
    </source>
</evidence>
<feature type="DNA-binding region" description="H-T-H motif" evidence="2">
    <location>
        <begin position="41"/>
        <end position="60"/>
    </location>
</feature>
<dbReference type="PROSITE" id="PS50977">
    <property type="entry name" value="HTH_TETR_2"/>
    <property type="match status" value="1"/>
</dbReference>
<evidence type="ECO:0000313" key="5">
    <source>
        <dbReference type="Proteomes" id="UP000537131"/>
    </source>
</evidence>
<dbReference type="Gene3D" id="1.10.357.10">
    <property type="entry name" value="Tetracycline Repressor, domain 2"/>
    <property type="match status" value="1"/>
</dbReference>
<dbReference type="InterPro" id="IPR039532">
    <property type="entry name" value="TetR_C_Firmicutes"/>
</dbReference>
<evidence type="ECO:0000259" key="3">
    <source>
        <dbReference type="PROSITE" id="PS50977"/>
    </source>
</evidence>
<keyword evidence="5" id="KW-1185">Reference proteome</keyword>
<proteinExistence type="predicted"/>
<keyword evidence="1 2" id="KW-0238">DNA-binding</keyword>
<dbReference type="InterPro" id="IPR001647">
    <property type="entry name" value="HTH_TetR"/>
</dbReference>
<dbReference type="EMBL" id="JABBNI010000021">
    <property type="protein sequence ID" value="NMM63346.1"/>
    <property type="molecule type" value="Genomic_DNA"/>
</dbReference>
<sequence>MVQSGEECNIVDNAEKNSYVKKQITNALLTLLKEKELKDISVSEITTAAQVSRISFYRNYADKETIIKEYMSWTLNEWNKNHPKMSEHTEDDILGDIFAYITEYKDFYLVLRNRSIFYFLKDIIMDALGPKAEYPNFGAYTAAFIANGIYGWIEEWFLRGMQESGEEMTKLLKSRNL</sequence>
<dbReference type="SUPFAM" id="SSF46689">
    <property type="entry name" value="Homeodomain-like"/>
    <property type="match status" value="1"/>
</dbReference>
<reference evidence="4 5" key="1">
    <citation type="submission" date="2020-04" db="EMBL/GenBank/DDBJ databases">
        <authorList>
            <person name="Doyle D.A."/>
        </authorList>
    </citation>
    <scope>NUCLEOTIDE SEQUENCE [LARGE SCALE GENOMIC DNA]</scope>
    <source>
        <strain evidence="4 5">P21</strain>
    </source>
</reference>
<gene>
    <name evidence="4" type="ORF">HBE96_11790</name>
</gene>
<dbReference type="InterPro" id="IPR050624">
    <property type="entry name" value="HTH-type_Tx_Regulator"/>
</dbReference>
<reference evidence="4 5" key="2">
    <citation type="submission" date="2020-06" db="EMBL/GenBank/DDBJ databases">
        <title>Complete Genome Sequence of Clostridium muelleri sp. nov. P21T, an Acid-Alcohol Producing Acetogen Isolated from Old Hay.</title>
        <authorList>
            <person name="Duncan K.E."/>
            <person name="Tanner R.S."/>
        </authorList>
    </citation>
    <scope>NUCLEOTIDE SEQUENCE [LARGE SCALE GENOMIC DNA]</scope>
    <source>
        <strain evidence="4 5">P21</strain>
    </source>
</reference>
<comment type="caution">
    <text evidence="4">The sequence shown here is derived from an EMBL/GenBank/DDBJ whole genome shotgun (WGS) entry which is preliminary data.</text>
</comment>
<feature type="domain" description="HTH tetR-type" evidence="3">
    <location>
        <begin position="18"/>
        <end position="78"/>
    </location>
</feature>
<dbReference type="GO" id="GO:0003677">
    <property type="term" value="F:DNA binding"/>
    <property type="evidence" value="ECO:0007669"/>
    <property type="project" value="UniProtKB-UniRule"/>
</dbReference>
<evidence type="ECO:0000256" key="2">
    <source>
        <dbReference type="PROSITE-ProRule" id="PRU00335"/>
    </source>
</evidence>
<organism evidence="4 5">
    <name type="scientific">Clostridium muellerianum</name>
    <dbReference type="NCBI Taxonomy" id="2716538"/>
    <lineage>
        <taxon>Bacteria</taxon>
        <taxon>Bacillati</taxon>
        <taxon>Bacillota</taxon>
        <taxon>Clostridia</taxon>
        <taxon>Eubacteriales</taxon>
        <taxon>Clostridiaceae</taxon>
        <taxon>Clostridium</taxon>
    </lineage>
</organism>
<dbReference type="PANTHER" id="PTHR43479:SF11">
    <property type="entry name" value="ACREF_ENVCD OPERON REPRESSOR-RELATED"/>
    <property type="match status" value="1"/>
</dbReference>
<dbReference type="Pfam" id="PF14278">
    <property type="entry name" value="TetR_C_8"/>
    <property type="match status" value="1"/>
</dbReference>
<dbReference type="PANTHER" id="PTHR43479">
    <property type="entry name" value="ACREF/ENVCD OPERON REPRESSOR-RELATED"/>
    <property type="match status" value="1"/>
</dbReference>
<accession>A0A7Y0HPT3</accession>
<dbReference type="Proteomes" id="UP000537131">
    <property type="component" value="Unassembled WGS sequence"/>
</dbReference>
<dbReference type="InterPro" id="IPR009057">
    <property type="entry name" value="Homeodomain-like_sf"/>
</dbReference>
<protein>
    <submittedName>
        <fullName evidence="4">TetR/AcrR family transcriptional regulator</fullName>
    </submittedName>
</protein>
<dbReference type="AlphaFoldDB" id="A0A7Y0HPT3"/>
<evidence type="ECO:0000313" key="4">
    <source>
        <dbReference type="EMBL" id="NMM63346.1"/>
    </source>
</evidence>